<protein>
    <recommendedName>
        <fullName evidence="4">Rod shape-determining protein MreD</fullName>
    </recommendedName>
</protein>
<reference evidence="2 3" key="1">
    <citation type="journal article" date="2016" name="Nat. Commun.">
        <title>Thousands of microbial genomes shed light on interconnected biogeochemical processes in an aquifer system.</title>
        <authorList>
            <person name="Anantharaman K."/>
            <person name="Brown C.T."/>
            <person name="Hug L.A."/>
            <person name="Sharon I."/>
            <person name="Castelle C.J."/>
            <person name="Probst A.J."/>
            <person name="Thomas B.C."/>
            <person name="Singh A."/>
            <person name="Wilkins M.J."/>
            <person name="Karaoz U."/>
            <person name="Brodie E.L."/>
            <person name="Williams K.H."/>
            <person name="Hubbard S.S."/>
            <person name="Banfield J.F."/>
        </authorList>
    </citation>
    <scope>NUCLEOTIDE SEQUENCE [LARGE SCALE GENOMIC DNA]</scope>
</reference>
<keyword evidence="1" id="KW-1133">Transmembrane helix</keyword>
<dbReference type="AlphaFoldDB" id="A0A1G2HXP7"/>
<keyword evidence="1" id="KW-0812">Transmembrane</keyword>
<sequence>MKNLIIKYTITTILFFVLSLIQSSFLPFFSIVGQIPNLVFILFYVILFFDNRGESFFWAILVGFLLDVFMPSYFGISIISLLVIYLLKKILDYFLKDIQGKYFIVYLIFLFSINFVIYSLLVYAFSLIFRSSYELSLSLMVSLAYNIILFLPAFYIYKFIARPDYLENQLKLL</sequence>
<comment type="caution">
    <text evidence="2">The sequence shown here is derived from an EMBL/GenBank/DDBJ whole genome shotgun (WGS) entry which is preliminary data.</text>
</comment>
<dbReference type="Proteomes" id="UP000176421">
    <property type="component" value="Unassembled WGS sequence"/>
</dbReference>
<dbReference type="STRING" id="1802206.A3D35_00840"/>
<gene>
    <name evidence="2" type="ORF">A3D35_00840</name>
</gene>
<evidence type="ECO:0000256" key="1">
    <source>
        <dbReference type="SAM" id="Phobius"/>
    </source>
</evidence>
<evidence type="ECO:0000313" key="3">
    <source>
        <dbReference type="Proteomes" id="UP000176421"/>
    </source>
</evidence>
<feature type="transmembrane region" description="Helical" evidence="1">
    <location>
        <begin position="103"/>
        <end position="125"/>
    </location>
</feature>
<name>A0A1G2HXP7_9BACT</name>
<evidence type="ECO:0008006" key="4">
    <source>
        <dbReference type="Google" id="ProtNLM"/>
    </source>
</evidence>
<feature type="transmembrane region" description="Helical" evidence="1">
    <location>
        <begin position="137"/>
        <end position="157"/>
    </location>
</feature>
<evidence type="ECO:0000313" key="2">
    <source>
        <dbReference type="EMBL" id="OGZ67265.1"/>
    </source>
</evidence>
<proteinExistence type="predicted"/>
<dbReference type="EMBL" id="MHOS01000041">
    <property type="protein sequence ID" value="OGZ67265.1"/>
    <property type="molecule type" value="Genomic_DNA"/>
</dbReference>
<organism evidence="2 3">
    <name type="scientific">Candidatus Staskawiczbacteria bacterium RIFCSPHIGHO2_02_FULL_34_9</name>
    <dbReference type="NCBI Taxonomy" id="1802206"/>
    <lineage>
        <taxon>Bacteria</taxon>
        <taxon>Candidatus Staskawicziibacteriota</taxon>
    </lineage>
</organism>
<feature type="transmembrane region" description="Helical" evidence="1">
    <location>
        <begin position="56"/>
        <end position="83"/>
    </location>
</feature>
<keyword evidence="1" id="KW-0472">Membrane</keyword>
<accession>A0A1G2HXP7</accession>